<accession>M9LR53</accession>
<gene>
    <name evidence="2" type="ORF">PANT_15d00049</name>
</gene>
<dbReference type="EMBL" id="DF196781">
    <property type="protein sequence ID" value="GAC75376.1"/>
    <property type="molecule type" value="Genomic_DNA"/>
</dbReference>
<name>M9LR53_PSEA3</name>
<reference evidence="3" key="1">
    <citation type="journal article" date="2013" name="Genome Announc.">
        <title>Genome sequence of the basidiomycetous yeast Pseudozyma antarctica T-34, a producer of the glycolipid biosurfactants mannosylerythritol lipids.</title>
        <authorList>
            <person name="Morita T."/>
            <person name="Koike H."/>
            <person name="Koyama Y."/>
            <person name="Hagiwara H."/>
            <person name="Ito E."/>
            <person name="Fukuoka T."/>
            <person name="Imura T."/>
            <person name="Machida M."/>
            <person name="Kitamoto D."/>
        </authorList>
    </citation>
    <scope>NUCLEOTIDE SEQUENCE [LARGE SCALE GENOMIC DNA]</scope>
    <source>
        <strain evidence="3">T-34</strain>
    </source>
</reference>
<dbReference type="Proteomes" id="UP000011976">
    <property type="component" value="Unassembled WGS sequence"/>
</dbReference>
<protein>
    <submittedName>
        <fullName evidence="2">Uncharacterized protein</fullName>
    </submittedName>
</protein>
<feature type="region of interest" description="Disordered" evidence="1">
    <location>
        <begin position="1"/>
        <end position="24"/>
    </location>
</feature>
<evidence type="ECO:0000313" key="3">
    <source>
        <dbReference type="Proteomes" id="UP000011976"/>
    </source>
</evidence>
<organism evidence="2 3">
    <name type="scientific">Pseudozyma antarctica (strain T-34)</name>
    <name type="common">Yeast</name>
    <name type="synonym">Candida antarctica</name>
    <dbReference type="NCBI Taxonomy" id="1151754"/>
    <lineage>
        <taxon>Eukaryota</taxon>
        <taxon>Fungi</taxon>
        <taxon>Dikarya</taxon>
        <taxon>Basidiomycota</taxon>
        <taxon>Ustilaginomycotina</taxon>
        <taxon>Ustilaginomycetes</taxon>
        <taxon>Ustilaginales</taxon>
        <taxon>Ustilaginaceae</taxon>
        <taxon>Moesziomyces</taxon>
    </lineage>
</organism>
<sequence>MTDEKHSDAASSSSSGPKHAVADSLHTTTLAEVVPVERSSNPFKRQTPTVVLVWNVVSSWLDSDFRPFLHKRLRQRRAPSARM</sequence>
<evidence type="ECO:0000256" key="1">
    <source>
        <dbReference type="SAM" id="MobiDB-lite"/>
    </source>
</evidence>
<dbReference type="AlphaFoldDB" id="M9LR53"/>
<proteinExistence type="predicted"/>
<evidence type="ECO:0000313" key="2">
    <source>
        <dbReference type="EMBL" id="GAC75376.1"/>
    </source>
</evidence>